<dbReference type="Gene3D" id="3.40.50.720">
    <property type="entry name" value="NAD(P)-binding Rossmann-like Domain"/>
    <property type="match status" value="1"/>
</dbReference>
<dbReference type="SMART" id="SM00881">
    <property type="entry name" value="CoA_binding"/>
    <property type="match status" value="1"/>
</dbReference>
<accession>A0AAD6J4I4</accession>
<dbReference type="PANTHER" id="PTHR33303:SF2">
    <property type="entry name" value="COA-BINDING DOMAIN-CONTAINING PROTEIN"/>
    <property type="match status" value="1"/>
</dbReference>
<dbReference type="InterPro" id="IPR003781">
    <property type="entry name" value="CoA-bd"/>
</dbReference>
<evidence type="ECO:0000259" key="1">
    <source>
        <dbReference type="SMART" id="SM00881"/>
    </source>
</evidence>
<evidence type="ECO:0000313" key="2">
    <source>
        <dbReference type="EMBL" id="KAJ6264254.1"/>
    </source>
</evidence>
<organism evidence="2 3">
    <name type="scientific">Drechslerella dactyloides</name>
    <name type="common">Nematode-trapping fungus</name>
    <name type="synonym">Arthrobotrys dactyloides</name>
    <dbReference type="NCBI Taxonomy" id="74499"/>
    <lineage>
        <taxon>Eukaryota</taxon>
        <taxon>Fungi</taxon>
        <taxon>Dikarya</taxon>
        <taxon>Ascomycota</taxon>
        <taxon>Pezizomycotina</taxon>
        <taxon>Orbiliomycetes</taxon>
        <taxon>Orbiliales</taxon>
        <taxon>Orbiliaceae</taxon>
        <taxon>Drechslerella</taxon>
    </lineage>
</organism>
<dbReference type="SUPFAM" id="SSF51735">
    <property type="entry name" value="NAD(P)-binding Rossmann-fold domains"/>
    <property type="match status" value="1"/>
</dbReference>
<name>A0AAD6J4I4_DREDA</name>
<gene>
    <name evidence="2" type="ORF">Dda_0398</name>
</gene>
<dbReference type="PANTHER" id="PTHR33303">
    <property type="entry name" value="CYTOPLASMIC PROTEIN-RELATED"/>
    <property type="match status" value="1"/>
</dbReference>
<comment type="caution">
    <text evidence="2">The sequence shown here is derived from an EMBL/GenBank/DDBJ whole genome shotgun (WGS) entry which is preliminary data.</text>
</comment>
<dbReference type="Pfam" id="PF13380">
    <property type="entry name" value="CoA_binding_2"/>
    <property type="match status" value="1"/>
</dbReference>
<keyword evidence="3" id="KW-1185">Reference proteome</keyword>
<proteinExistence type="predicted"/>
<feature type="domain" description="CoA-binding" evidence="1">
    <location>
        <begin position="8"/>
        <end position="101"/>
    </location>
</feature>
<evidence type="ECO:0000313" key="3">
    <source>
        <dbReference type="Proteomes" id="UP001221413"/>
    </source>
</evidence>
<dbReference type="EMBL" id="JAQGDS010000001">
    <property type="protein sequence ID" value="KAJ6264254.1"/>
    <property type="molecule type" value="Genomic_DNA"/>
</dbReference>
<dbReference type="InterPro" id="IPR036291">
    <property type="entry name" value="NAD(P)-bd_dom_sf"/>
</dbReference>
<dbReference type="Proteomes" id="UP001221413">
    <property type="component" value="Unassembled WGS sequence"/>
</dbReference>
<sequence length="141" mass="15111">MEPAIKAFFTTPRFAVVGASADTAKYGYKVFAWYLSHNMPVTGINPKTPVILSQQTVADLDQIESPGETAVSVITPPAVTLKVLQKAKQLGIERVWCQPGSESTEVLQFAKDNGITCIANGACVLVDGESGLQSAGREWKL</sequence>
<dbReference type="AlphaFoldDB" id="A0AAD6J4I4"/>
<protein>
    <recommendedName>
        <fullName evidence="1">CoA-binding domain-containing protein</fullName>
    </recommendedName>
</protein>
<reference evidence="2" key="1">
    <citation type="submission" date="2023-01" db="EMBL/GenBank/DDBJ databases">
        <title>The chitinases involved in constricting ring structure development in the nematode-trapping fungus Drechslerella dactyloides.</title>
        <authorList>
            <person name="Wang R."/>
            <person name="Zhang L."/>
            <person name="Tang P."/>
            <person name="Li S."/>
            <person name="Liang L."/>
        </authorList>
    </citation>
    <scope>NUCLEOTIDE SEQUENCE</scope>
    <source>
        <strain evidence="2">YMF1.00031</strain>
    </source>
</reference>